<dbReference type="GO" id="GO:0005886">
    <property type="term" value="C:plasma membrane"/>
    <property type="evidence" value="ECO:0007669"/>
    <property type="project" value="TreeGrafter"/>
</dbReference>
<keyword evidence="5 7" id="KW-0472">Membrane</keyword>
<dbReference type="InterPro" id="IPR051633">
    <property type="entry name" value="AceTr"/>
</dbReference>
<feature type="transmembrane region" description="Helical" evidence="7">
    <location>
        <begin position="94"/>
        <end position="112"/>
    </location>
</feature>
<comment type="similarity">
    <text evidence="2">Belongs to the acetate uptake transporter (AceTr) (TC 2.A.96) family.</text>
</comment>
<dbReference type="EMBL" id="NBSH01000003">
    <property type="protein sequence ID" value="ORX39026.1"/>
    <property type="molecule type" value="Genomic_DNA"/>
</dbReference>
<name>A0A1Y1UNJ3_9TREE</name>
<dbReference type="STRING" id="4999.A0A1Y1UNJ3"/>
<accession>A0A1Y1UNJ3</accession>
<dbReference type="PANTHER" id="PTHR31123">
    <property type="entry name" value="ACCUMULATION OF DYADS PROTEIN 2-RELATED"/>
    <property type="match status" value="1"/>
</dbReference>
<dbReference type="FunCoup" id="A0A1Y1UNJ3">
    <property type="interactions" value="41"/>
</dbReference>
<feature type="transmembrane region" description="Helical" evidence="7">
    <location>
        <begin position="182"/>
        <end position="205"/>
    </location>
</feature>
<feature type="transmembrane region" description="Helical" evidence="7">
    <location>
        <begin position="124"/>
        <end position="144"/>
    </location>
</feature>
<dbReference type="AlphaFoldDB" id="A0A1Y1UNJ3"/>
<organism evidence="8 9">
    <name type="scientific">Kockovaella imperatae</name>
    <dbReference type="NCBI Taxonomy" id="4999"/>
    <lineage>
        <taxon>Eukaryota</taxon>
        <taxon>Fungi</taxon>
        <taxon>Dikarya</taxon>
        <taxon>Basidiomycota</taxon>
        <taxon>Agaricomycotina</taxon>
        <taxon>Tremellomycetes</taxon>
        <taxon>Tremellales</taxon>
        <taxon>Cuniculitremaceae</taxon>
        <taxon>Kockovaella</taxon>
    </lineage>
</organism>
<feature type="transmembrane region" description="Helical" evidence="7">
    <location>
        <begin position="212"/>
        <end position="234"/>
    </location>
</feature>
<dbReference type="Proteomes" id="UP000193218">
    <property type="component" value="Unassembled WGS sequence"/>
</dbReference>
<comment type="caution">
    <text evidence="8">The sequence shown here is derived from an EMBL/GenBank/DDBJ whole genome shotgun (WGS) entry which is preliminary data.</text>
</comment>
<keyword evidence="4 7" id="KW-1133">Transmembrane helix</keyword>
<evidence type="ECO:0000256" key="7">
    <source>
        <dbReference type="SAM" id="Phobius"/>
    </source>
</evidence>
<dbReference type="OrthoDB" id="3648309at2759"/>
<evidence type="ECO:0000256" key="1">
    <source>
        <dbReference type="ARBA" id="ARBA00004141"/>
    </source>
</evidence>
<protein>
    <submittedName>
        <fullName evidence="8">GPR1/FUN34/yaaH family-domain-containing protein</fullName>
    </submittedName>
</protein>
<evidence type="ECO:0000256" key="2">
    <source>
        <dbReference type="ARBA" id="ARBA00005587"/>
    </source>
</evidence>
<evidence type="ECO:0000256" key="4">
    <source>
        <dbReference type="ARBA" id="ARBA00022989"/>
    </source>
</evidence>
<dbReference type="NCBIfam" id="NF038013">
    <property type="entry name" value="AceTr_1"/>
    <property type="match status" value="1"/>
</dbReference>
<proteinExistence type="inferred from homology"/>
<keyword evidence="3 7" id="KW-0812">Transmembrane</keyword>
<dbReference type="Pfam" id="PF01184">
    <property type="entry name" value="Gpr1_Fun34_YaaH"/>
    <property type="match status" value="1"/>
</dbReference>
<dbReference type="InParanoid" id="A0A1Y1UNJ3"/>
<evidence type="ECO:0000256" key="3">
    <source>
        <dbReference type="ARBA" id="ARBA00022692"/>
    </source>
</evidence>
<dbReference type="RefSeq" id="XP_021872889.1">
    <property type="nucleotide sequence ID" value="XM_022013209.1"/>
</dbReference>
<reference evidence="8 9" key="1">
    <citation type="submission" date="2017-03" db="EMBL/GenBank/DDBJ databases">
        <title>Widespread Adenine N6-methylation of Active Genes in Fungi.</title>
        <authorList>
            <consortium name="DOE Joint Genome Institute"/>
            <person name="Mondo S.J."/>
            <person name="Dannebaum R.O."/>
            <person name="Kuo R.C."/>
            <person name="Louie K.B."/>
            <person name="Bewick A.J."/>
            <person name="Labutti K."/>
            <person name="Haridas S."/>
            <person name="Kuo A."/>
            <person name="Salamov A."/>
            <person name="Ahrendt S.R."/>
            <person name="Lau R."/>
            <person name="Bowen B.P."/>
            <person name="Lipzen A."/>
            <person name="Sullivan W."/>
            <person name="Andreopoulos W.B."/>
            <person name="Clum A."/>
            <person name="Lindquist E."/>
            <person name="Daum C."/>
            <person name="Northen T.R."/>
            <person name="Ramamoorthy G."/>
            <person name="Schmitz R.J."/>
            <person name="Gryganskyi A."/>
            <person name="Culley D."/>
            <person name="Magnuson J."/>
            <person name="James T.Y."/>
            <person name="O'Malley M.A."/>
            <person name="Stajich J.E."/>
            <person name="Spatafora J.W."/>
            <person name="Visel A."/>
            <person name="Grigoriev I.V."/>
        </authorList>
    </citation>
    <scope>NUCLEOTIDE SEQUENCE [LARGE SCALE GENOMIC DNA]</scope>
    <source>
        <strain evidence="8 9">NRRL Y-17943</strain>
    </source>
</reference>
<feature type="region of interest" description="Disordered" evidence="6">
    <location>
        <begin position="1"/>
        <end position="28"/>
    </location>
</feature>
<dbReference type="GeneID" id="33555017"/>
<feature type="transmembrane region" description="Helical" evidence="7">
    <location>
        <begin position="156"/>
        <end position="176"/>
    </location>
</feature>
<dbReference type="GO" id="GO:0015123">
    <property type="term" value="F:acetate transmembrane transporter activity"/>
    <property type="evidence" value="ECO:0007669"/>
    <property type="project" value="TreeGrafter"/>
</dbReference>
<evidence type="ECO:0000256" key="6">
    <source>
        <dbReference type="SAM" id="MobiDB-lite"/>
    </source>
</evidence>
<feature type="transmembrane region" description="Helical" evidence="7">
    <location>
        <begin position="65"/>
        <end position="82"/>
    </location>
</feature>
<gene>
    <name evidence="8" type="ORF">BD324DRAFT_576734</name>
</gene>
<evidence type="ECO:0000256" key="5">
    <source>
        <dbReference type="ARBA" id="ARBA00023136"/>
    </source>
</evidence>
<sequence>MSHLDQVASHRTSDTIEQGNGNHHHTEAKYGGGQSVARYLTAGGTPADSSNPAFPVYHRKLGNPSPLGLLGFGGTTFLLSLYNVNTRGINTPNVILGPALAYGGLAQLIAGIEEWVCGNTFAGTAFSSYGAFWISFACLYIPQFKIADAYAVAGEFDNAVGLFLAMWGVITFIFFLACWKSSIALCALFGCLDVTFWLLTAAFLAPNAKCGIAGGAMGIVTAFIAFYIALAGMLTPDTSYYTLPTGDLSRAKKNE</sequence>
<dbReference type="InterPro" id="IPR000791">
    <property type="entry name" value="Gpr1/Fun34/SatP-like"/>
</dbReference>
<keyword evidence="9" id="KW-1185">Reference proteome</keyword>
<evidence type="ECO:0000313" key="9">
    <source>
        <dbReference type="Proteomes" id="UP000193218"/>
    </source>
</evidence>
<evidence type="ECO:0000313" key="8">
    <source>
        <dbReference type="EMBL" id="ORX39026.1"/>
    </source>
</evidence>
<dbReference type="PANTHER" id="PTHR31123:SF1">
    <property type="entry name" value="ACCUMULATION OF DYADS PROTEIN 2-RELATED"/>
    <property type="match status" value="1"/>
</dbReference>
<comment type="subcellular location">
    <subcellularLocation>
        <location evidence="1">Membrane</location>
        <topology evidence="1">Multi-pass membrane protein</topology>
    </subcellularLocation>
</comment>